<organism evidence="1 2">
    <name type="scientific">Xanthomonas citri pv. citri</name>
    <dbReference type="NCBI Taxonomy" id="611301"/>
    <lineage>
        <taxon>Bacteria</taxon>
        <taxon>Pseudomonadati</taxon>
        <taxon>Pseudomonadota</taxon>
        <taxon>Gammaproteobacteria</taxon>
        <taxon>Lysobacterales</taxon>
        <taxon>Lysobacteraceae</taxon>
        <taxon>Xanthomonas</taxon>
    </lineage>
</organism>
<dbReference type="EMBL" id="CCXZ01000024">
    <property type="protein sequence ID" value="CEG14567.1"/>
    <property type="molecule type" value="Genomic_DNA"/>
</dbReference>
<comment type="caution">
    <text evidence="1">The sequence shown here is derived from an EMBL/GenBank/DDBJ whole genome shotgun (WGS) entry which is preliminary data.</text>
</comment>
<name>A0A0U5F8T9_XANCI</name>
<gene>
    <name evidence="1" type="ORF">XAC3562_120031</name>
</gene>
<dbReference type="GO" id="GO:0051213">
    <property type="term" value="F:dioxygenase activity"/>
    <property type="evidence" value="ECO:0007669"/>
    <property type="project" value="UniProtKB-KW"/>
</dbReference>
<keyword evidence="2" id="KW-1185">Reference proteome</keyword>
<dbReference type="AlphaFoldDB" id="A0A0U5F8T9"/>
<reference evidence="1 2" key="1">
    <citation type="submission" date="2014-09" db="EMBL/GenBank/DDBJ databases">
        <authorList>
            <person name="Regsiter A."/>
        </authorList>
    </citation>
    <scope>NUCLEOTIDE SEQUENCE [LARGE SCALE GENOMIC DNA]</scope>
</reference>
<evidence type="ECO:0000313" key="1">
    <source>
        <dbReference type="EMBL" id="CEG14567.1"/>
    </source>
</evidence>
<dbReference type="Proteomes" id="UP000052230">
    <property type="component" value="Unassembled WGS sequence"/>
</dbReference>
<evidence type="ECO:0000313" key="2">
    <source>
        <dbReference type="Proteomes" id="UP000052230"/>
    </source>
</evidence>
<protein>
    <submittedName>
        <fullName evidence="1">Glyoxalase/bleomycin resistance protein/dioxygenase</fullName>
    </submittedName>
</protein>
<keyword evidence="1" id="KW-0223">Dioxygenase</keyword>
<accession>A0A0U5F8T9</accession>
<proteinExistence type="predicted"/>
<keyword evidence="1" id="KW-0560">Oxidoreductase</keyword>
<sequence length="28" mass="2932">MDAFHRAALQNGGCCNGEPGLRPDDGDD</sequence>